<name>A0A1M6D0U6_9FLAO</name>
<dbReference type="EMBL" id="FQZI01000002">
    <property type="protein sequence ID" value="SHI66731.1"/>
    <property type="molecule type" value="Genomic_DNA"/>
</dbReference>
<proteinExistence type="predicted"/>
<keyword evidence="2" id="KW-1185">Reference proteome</keyword>
<sequence length="147" mass="17661">MRKIVLLLCLICFSCKETDYNSNDFFLEFLKENSDYFEKNSKEFSEVYGRQSKGIDGFEEYVLQHNLVKSEIDTFFKEIVKKDKSEKIHLQEEFVKKINALKVKIKLPKLDKQKLEVLTNDQLYFYIKASFYKNVEYGYSQIRFPCR</sequence>
<accession>A0A1M6D0U6</accession>
<dbReference type="AlphaFoldDB" id="A0A1M6D0U6"/>
<protein>
    <submittedName>
        <fullName evidence="1">Uncharacterized protein</fullName>
    </submittedName>
</protein>
<dbReference type="RefSeq" id="WP_073309500.1">
    <property type="nucleotide sequence ID" value="NZ_FQZI01000002.1"/>
</dbReference>
<dbReference type="STRING" id="415425.SAMN05444363_1191"/>
<reference evidence="2" key="1">
    <citation type="submission" date="2016-11" db="EMBL/GenBank/DDBJ databases">
        <authorList>
            <person name="Varghese N."/>
            <person name="Submissions S."/>
        </authorList>
    </citation>
    <scope>NUCLEOTIDE SEQUENCE [LARGE SCALE GENOMIC DNA]</scope>
    <source>
        <strain evidence="2">DSM 18829</strain>
    </source>
</reference>
<evidence type="ECO:0000313" key="1">
    <source>
        <dbReference type="EMBL" id="SHI66731.1"/>
    </source>
</evidence>
<organism evidence="1 2">
    <name type="scientific">Flavobacterium terrae</name>
    <dbReference type="NCBI Taxonomy" id="415425"/>
    <lineage>
        <taxon>Bacteria</taxon>
        <taxon>Pseudomonadati</taxon>
        <taxon>Bacteroidota</taxon>
        <taxon>Flavobacteriia</taxon>
        <taxon>Flavobacteriales</taxon>
        <taxon>Flavobacteriaceae</taxon>
        <taxon>Flavobacterium</taxon>
    </lineage>
</organism>
<gene>
    <name evidence="1" type="ORF">SAMN05444363_1191</name>
</gene>
<evidence type="ECO:0000313" key="2">
    <source>
        <dbReference type="Proteomes" id="UP000184488"/>
    </source>
</evidence>
<dbReference type="Proteomes" id="UP000184488">
    <property type="component" value="Unassembled WGS sequence"/>
</dbReference>